<gene>
    <name evidence="1" type="ORF">RPERSI_LOCUS30</name>
</gene>
<organism evidence="1 2">
    <name type="scientific">Racocetra persica</name>
    <dbReference type="NCBI Taxonomy" id="160502"/>
    <lineage>
        <taxon>Eukaryota</taxon>
        <taxon>Fungi</taxon>
        <taxon>Fungi incertae sedis</taxon>
        <taxon>Mucoromycota</taxon>
        <taxon>Glomeromycotina</taxon>
        <taxon>Glomeromycetes</taxon>
        <taxon>Diversisporales</taxon>
        <taxon>Gigasporaceae</taxon>
        <taxon>Racocetra</taxon>
    </lineage>
</organism>
<dbReference type="EMBL" id="CAJVQC010000026">
    <property type="protein sequence ID" value="CAG8457985.1"/>
    <property type="molecule type" value="Genomic_DNA"/>
</dbReference>
<reference evidence="1" key="1">
    <citation type="submission" date="2021-06" db="EMBL/GenBank/DDBJ databases">
        <authorList>
            <person name="Kallberg Y."/>
            <person name="Tangrot J."/>
            <person name="Rosling A."/>
        </authorList>
    </citation>
    <scope>NUCLEOTIDE SEQUENCE</scope>
    <source>
        <strain evidence="1">MA461A</strain>
    </source>
</reference>
<proteinExistence type="predicted"/>
<accession>A0ACA9K9D0</accession>
<feature type="non-terminal residue" evidence="1">
    <location>
        <position position="1"/>
    </location>
</feature>
<evidence type="ECO:0000313" key="1">
    <source>
        <dbReference type="EMBL" id="CAG8457985.1"/>
    </source>
</evidence>
<comment type="caution">
    <text evidence="1">The sequence shown here is derived from an EMBL/GenBank/DDBJ whole genome shotgun (WGS) entry which is preliminary data.</text>
</comment>
<protein>
    <submittedName>
        <fullName evidence="1">22911_t:CDS:1</fullName>
    </submittedName>
</protein>
<name>A0ACA9K9D0_9GLOM</name>
<dbReference type="Proteomes" id="UP000789920">
    <property type="component" value="Unassembled WGS sequence"/>
</dbReference>
<evidence type="ECO:0000313" key="2">
    <source>
        <dbReference type="Proteomes" id="UP000789920"/>
    </source>
</evidence>
<sequence>ALIYYRSFESSRAGFCTFSPYTSEAAPIINPPSNYISLVKNFPPKYFKWTETRNYHKLRALVKYESSIRTAYKDGLVDDSVMNSLDALNSREKLKKRTTSNVKIGDINNDIGYFGTISIGGQSFNVILDTGSADLWVPSSGCSSSACLNHTKFNQVKSSSFQSLSTPFSIKYGTGSVSGTSCTDNVVISGITVKNQVFGITTTESNEFTGSQFDGIMGLAFDNLSSQGASTPFSSMVQQKVVTQPIFAFRLSRAADHDTGIITLGGVDINSFTGTINFVNVVERTGFWEIPMNDASVDGNSLGFKNRSAIIDTGTTLLIAPPADVDAIHRKIPGSVLLQEGEYAVPCDTKTKVALKFNGVSYSIDSRDIARDLVSAIKNLCLSGISPGVVGTNNQWLVGDVFLKNVYSVFDLGTRSVGFALPR</sequence>
<keyword evidence="2" id="KW-1185">Reference proteome</keyword>